<accession>A0ABV8MXL1</accession>
<keyword evidence="1 2" id="KW-0732">Signal</keyword>
<sequence length="254" mass="28336">MLLRLLLSLALLLPLWAAETETVIVVRGDGDYPPYEMSGDQKLIGAHIELVEAAAKEVGVEVQFQSLAWSRALEMTRRGLADAISFAGRTHEREQFLLFDEGNIQSVVSYGFFARRDDERPLEWRGELAGLLPYKIGLLRNYAYPEAFLEFPGLQRIEHLGGNEILLRALLNRRIDLLIGGTVEVQTAAQALNVGDRLRLLQPTFGHKPAYLAFSRTKSGSMALALRFAAAFGRLKQSGVYQRIQAKYGLPPLP</sequence>
<evidence type="ECO:0000256" key="2">
    <source>
        <dbReference type="SAM" id="SignalP"/>
    </source>
</evidence>
<protein>
    <submittedName>
        <fullName evidence="4">Substrate-binding periplasmic protein</fullName>
    </submittedName>
</protein>
<evidence type="ECO:0000313" key="5">
    <source>
        <dbReference type="Proteomes" id="UP001595791"/>
    </source>
</evidence>
<feature type="chain" id="PRO_5047539296" evidence="2">
    <location>
        <begin position="18"/>
        <end position="254"/>
    </location>
</feature>
<dbReference type="SUPFAM" id="SSF53850">
    <property type="entry name" value="Periplasmic binding protein-like II"/>
    <property type="match status" value="1"/>
</dbReference>
<evidence type="ECO:0000256" key="1">
    <source>
        <dbReference type="ARBA" id="ARBA00022729"/>
    </source>
</evidence>
<feature type="domain" description="Solute-binding protein family 3/N-terminal" evidence="3">
    <location>
        <begin position="22"/>
        <end position="252"/>
    </location>
</feature>
<proteinExistence type="predicted"/>
<name>A0ABV8MXL1_9NEIS</name>
<dbReference type="PANTHER" id="PTHR35936">
    <property type="entry name" value="MEMBRANE-BOUND LYTIC MUREIN TRANSGLYCOSYLASE F"/>
    <property type="match status" value="1"/>
</dbReference>
<dbReference type="InterPro" id="IPR001638">
    <property type="entry name" value="Solute-binding_3/MltF_N"/>
</dbReference>
<dbReference type="RefSeq" id="WP_378167946.1">
    <property type="nucleotide sequence ID" value="NZ_JBHSBU010000001.1"/>
</dbReference>
<feature type="signal peptide" evidence="2">
    <location>
        <begin position="1"/>
        <end position="17"/>
    </location>
</feature>
<dbReference type="EMBL" id="JBHSBU010000001">
    <property type="protein sequence ID" value="MFC4161705.1"/>
    <property type="molecule type" value="Genomic_DNA"/>
</dbReference>
<evidence type="ECO:0000313" key="4">
    <source>
        <dbReference type="EMBL" id="MFC4161705.1"/>
    </source>
</evidence>
<dbReference type="SMART" id="SM00062">
    <property type="entry name" value="PBPb"/>
    <property type="match status" value="1"/>
</dbReference>
<dbReference type="Gene3D" id="3.40.190.10">
    <property type="entry name" value="Periplasmic binding protein-like II"/>
    <property type="match status" value="2"/>
</dbReference>
<reference evidence="5" key="1">
    <citation type="journal article" date="2019" name="Int. J. Syst. Evol. Microbiol.">
        <title>The Global Catalogue of Microorganisms (GCM) 10K type strain sequencing project: providing services to taxonomists for standard genome sequencing and annotation.</title>
        <authorList>
            <consortium name="The Broad Institute Genomics Platform"/>
            <consortium name="The Broad Institute Genome Sequencing Center for Infectious Disease"/>
            <person name="Wu L."/>
            <person name="Ma J."/>
        </authorList>
    </citation>
    <scope>NUCLEOTIDE SEQUENCE [LARGE SCALE GENOMIC DNA]</scope>
    <source>
        <strain evidence="5">LMG 29894</strain>
    </source>
</reference>
<dbReference type="Pfam" id="PF00497">
    <property type="entry name" value="SBP_bac_3"/>
    <property type="match status" value="1"/>
</dbReference>
<keyword evidence="5" id="KW-1185">Reference proteome</keyword>
<dbReference type="PANTHER" id="PTHR35936:SF25">
    <property type="entry name" value="ABC TRANSPORTER SUBSTRATE-BINDING PROTEIN"/>
    <property type="match status" value="1"/>
</dbReference>
<organism evidence="4 5">
    <name type="scientific">Chitinimonas lacunae</name>
    <dbReference type="NCBI Taxonomy" id="1963018"/>
    <lineage>
        <taxon>Bacteria</taxon>
        <taxon>Pseudomonadati</taxon>
        <taxon>Pseudomonadota</taxon>
        <taxon>Betaproteobacteria</taxon>
        <taxon>Neisseriales</taxon>
        <taxon>Chitinibacteraceae</taxon>
        <taxon>Chitinimonas</taxon>
    </lineage>
</organism>
<gene>
    <name evidence="4" type="ORF">ACFOW7_20425</name>
</gene>
<comment type="caution">
    <text evidence="4">The sequence shown here is derived from an EMBL/GenBank/DDBJ whole genome shotgun (WGS) entry which is preliminary data.</text>
</comment>
<dbReference type="Proteomes" id="UP001595791">
    <property type="component" value="Unassembled WGS sequence"/>
</dbReference>
<evidence type="ECO:0000259" key="3">
    <source>
        <dbReference type="SMART" id="SM00062"/>
    </source>
</evidence>